<dbReference type="Pfam" id="PF00083">
    <property type="entry name" value="Sugar_tr"/>
    <property type="match status" value="1"/>
</dbReference>
<protein>
    <submittedName>
        <fullName evidence="9">MFS transporter</fullName>
    </submittedName>
</protein>
<dbReference type="Gene3D" id="1.20.1250.20">
    <property type="entry name" value="MFS general substrate transporter like domains"/>
    <property type="match status" value="1"/>
</dbReference>
<proteinExistence type="inferred from homology"/>
<evidence type="ECO:0000256" key="5">
    <source>
        <dbReference type="ARBA" id="ARBA00022989"/>
    </source>
</evidence>
<keyword evidence="5 7" id="KW-1133">Transmembrane helix</keyword>
<feature type="transmembrane region" description="Helical" evidence="7">
    <location>
        <begin position="182"/>
        <end position="204"/>
    </location>
</feature>
<feature type="transmembrane region" description="Helical" evidence="7">
    <location>
        <begin position="332"/>
        <end position="350"/>
    </location>
</feature>
<feature type="domain" description="Major facilitator superfamily (MFS) profile" evidence="8">
    <location>
        <begin position="30"/>
        <end position="449"/>
    </location>
</feature>
<accession>A0ABS9DXB4</accession>
<name>A0ABS9DXB4_9PROT</name>
<dbReference type="RefSeq" id="WP_235703291.1">
    <property type="nucleotide sequence ID" value="NZ_JAKGBZ010000006.1"/>
</dbReference>
<organism evidence="9 10">
    <name type="scientific">Acidiphilium iwatense</name>
    <dbReference type="NCBI Taxonomy" id="768198"/>
    <lineage>
        <taxon>Bacteria</taxon>
        <taxon>Pseudomonadati</taxon>
        <taxon>Pseudomonadota</taxon>
        <taxon>Alphaproteobacteria</taxon>
        <taxon>Acetobacterales</taxon>
        <taxon>Acidocellaceae</taxon>
        <taxon>Acidiphilium</taxon>
    </lineage>
</organism>
<dbReference type="Proteomes" id="UP001521209">
    <property type="component" value="Unassembled WGS sequence"/>
</dbReference>
<feature type="transmembrane region" description="Helical" evidence="7">
    <location>
        <begin position="423"/>
        <end position="443"/>
    </location>
</feature>
<evidence type="ECO:0000256" key="2">
    <source>
        <dbReference type="ARBA" id="ARBA00010992"/>
    </source>
</evidence>
<feature type="transmembrane region" description="Helical" evidence="7">
    <location>
        <begin position="300"/>
        <end position="320"/>
    </location>
</feature>
<gene>
    <name evidence="9" type="ORF">L2A60_04570</name>
</gene>
<evidence type="ECO:0000259" key="8">
    <source>
        <dbReference type="PROSITE" id="PS50850"/>
    </source>
</evidence>
<feature type="transmembrane region" description="Helical" evidence="7">
    <location>
        <begin position="125"/>
        <end position="142"/>
    </location>
</feature>
<dbReference type="SUPFAM" id="SSF103473">
    <property type="entry name" value="MFS general substrate transporter"/>
    <property type="match status" value="1"/>
</dbReference>
<evidence type="ECO:0000313" key="9">
    <source>
        <dbReference type="EMBL" id="MCF3945959.1"/>
    </source>
</evidence>
<dbReference type="PANTHER" id="PTHR23511:SF34">
    <property type="entry name" value="SYNAPTIC VESICLE GLYCOPROTEIN 2"/>
    <property type="match status" value="1"/>
</dbReference>
<comment type="similarity">
    <text evidence="2">Belongs to the major facilitator superfamily. Sugar transporter (TC 2.A.1.1) family.</text>
</comment>
<dbReference type="InterPro" id="IPR036259">
    <property type="entry name" value="MFS_trans_sf"/>
</dbReference>
<evidence type="ECO:0000256" key="6">
    <source>
        <dbReference type="ARBA" id="ARBA00023136"/>
    </source>
</evidence>
<dbReference type="PROSITE" id="PS50850">
    <property type="entry name" value="MFS"/>
    <property type="match status" value="1"/>
</dbReference>
<feature type="transmembrane region" description="Helical" evidence="7">
    <location>
        <begin position="67"/>
        <end position="85"/>
    </location>
</feature>
<comment type="subcellular location">
    <subcellularLocation>
        <location evidence="1">Membrane</location>
        <topology evidence="1">Multi-pass membrane protein</topology>
    </subcellularLocation>
</comment>
<evidence type="ECO:0000256" key="7">
    <source>
        <dbReference type="SAM" id="Phobius"/>
    </source>
</evidence>
<dbReference type="InterPro" id="IPR005828">
    <property type="entry name" value="MFS_sugar_transport-like"/>
</dbReference>
<dbReference type="PROSITE" id="PS00217">
    <property type="entry name" value="SUGAR_TRANSPORT_2"/>
    <property type="match status" value="1"/>
</dbReference>
<keyword evidence="4 7" id="KW-0812">Transmembrane</keyword>
<dbReference type="EMBL" id="JAKGBZ010000006">
    <property type="protein sequence ID" value="MCF3945959.1"/>
    <property type="molecule type" value="Genomic_DNA"/>
</dbReference>
<keyword evidence="6 7" id="KW-0472">Membrane</keyword>
<reference evidence="9 10" key="1">
    <citation type="submission" date="2022-01" db="EMBL/GenBank/DDBJ databases">
        <authorList>
            <person name="Won M."/>
            <person name="Kim S.-J."/>
            <person name="Kwon S.-W."/>
        </authorList>
    </citation>
    <scope>NUCLEOTIDE SEQUENCE [LARGE SCALE GENOMIC DNA]</scope>
    <source>
        <strain evidence="9 10">KCTC 23505</strain>
    </source>
</reference>
<keyword evidence="10" id="KW-1185">Reference proteome</keyword>
<dbReference type="PANTHER" id="PTHR23511">
    <property type="entry name" value="SYNAPTIC VESICLE GLYCOPROTEIN 2"/>
    <property type="match status" value="1"/>
</dbReference>
<feature type="transmembrane region" description="Helical" evidence="7">
    <location>
        <begin position="356"/>
        <end position="378"/>
    </location>
</feature>
<comment type="caution">
    <text evidence="9">The sequence shown here is derived from an EMBL/GenBank/DDBJ whole genome shotgun (WGS) entry which is preliminary data.</text>
</comment>
<evidence type="ECO:0000313" key="10">
    <source>
        <dbReference type="Proteomes" id="UP001521209"/>
    </source>
</evidence>
<feature type="transmembrane region" description="Helical" evidence="7">
    <location>
        <begin position="29"/>
        <end position="55"/>
    </location>
</feature>
<feature type="transmembrane region" description="Helical" evidence="7">
    <location>
        <begin position="97"/>
        <end position="119"/>
    </location>
</feature>
<keyword evidence="3" id="KW-0813">Transport</keyword>
<dbReference type="InterPro" id="IPR005829">
    <property type="entry name" value="Sugar_transporter_CS"/>
</dbReference>
<sequence length="459" mass="49038">MKSNSYDADAERELIARLDRLPLWPHSKLVLWVVGIGYLIAFFDITNVAFGLPVFSKVLHFTAGQQAIPITASLIGYIAGSWLNSNFADMIGRKGGIMTATLLFTVGCIGTAFAVGIVSMVVGRFITGMGIGAEIAVISAYIGEMAPASVRGRYTGLASMFAMIGLGIVPVIALMLVPNFPWGWRAMFLLGALGGLTLFAFPWIPESPRWLLSKRRLAEAAAIIDAAEARAKARIGDQLPPPIEVAAEVHMLGFPTTALFRAPFVGRVVLLFLLWFIWYLGTYAWLGLGPTFFVARGYTLAHSIAFMLTSSIGYPLGSLLATALGDAFERKYSILIGMLVWTAGFVVIGVTGSSTVIYVSVFLLSVSNGFFVPLMYALTAESFPTRARATGVSLTDGAGHLGGAIGPIMAIAIYSWGGSSVGFLAVFLFMALTGLVTAMILPFTINATRKSLEVVSGER</sequence>
<evidence type="ECO:0000256" key="1">
    <source>
        <dbReference type="ARBA" id="ARBA00004141"/>
    </source>
</evidence>
<feature type="transmembrane region" description="Helical" evidence="7">
    <location>
        <begin position="398"/>
        <end position="417"/>
    </location>
</feature>
<evidence type="ECO:0000256" key="3">
    <source>
        <dbReference type="ARBA" id="ARBA00022448"/>
    </source>
</evidence>
<feature type="transmembrane region" description="Helical" evidence="7">
    <location>
        <begin position="268"/>
        <end position="288"/>
    </location>
</feature>
<evidence type="ECO:0000256" key="4">
    <source>
        <dbReference type="ARBA" id="ARBA00022692"/>
    </source>
</evidence>
<feature type="transmembrane region" description="Helical" evidence="7">
    <location>
        <begin position="154"/>
        <end position="176"/>
    </location>
</feature>
<dbReference type="InterPro" id="IPR020846">
    <property type="entry name" value="MFS_dom"/>
</dbReference>
<dbReference type="CDD" id="cd17316">
    <property type="entry name" value="MFS_SV2_like"/>
    <property type="match status" value="1"/>
</dbReference>